<reference evidence="9 10" key="1">
    <citation type="submission" date="2012-06" db="EMBL/GenBank/DDBJ databases">
        <title>Draft Genome Sequence of Lactobacillus hominis Strain CRBIP 24.179T, isolated from human intestine.</title>
        <authorList>
            <person name="Cousin S."/>
            <person name="Ma L."/>
            <person name="Bizet C."/>
            <person name="Loux V."/>
            <person name="Bouchier C."/>
            <person name="Clermont D."/>
            <person name="Creno S."/>
        </authorList>
    </citation>
    <scope>NUCLEOTIDE SEQUENCE [LARGE SCALE GENOMIC DNA]</scope>
    <source>
        <strain evidence="10">CRBIP 24.179T</strain>
    </source>
</reference>
<evidence type="ECO:0000256" key="4">
    <source>
        <dbReference type="ARBA" id="ARBA00022801"/>
    </source>
</evidence>
<dbReference type="GeneID" id="82847335"/>
<protein>
    <recommendedName>
        <fullName evidence="3">beta-N-acetylhexosaminidase</fullName>
        <ecNumber evidence="3">3.2.1.52</ecNumber>
    </recommendedName>
</protein>
<dbReference type="GO" id="GO:0005975">
    <property type="term" value="P:carbohydrate metabolic process"/>
    <property type="evidence" value="ECO:0007669"/>
    <property type="project" value="InterPro"/>
</dbReference>
<evidence type="ECO:0000259" key="8">
    <source>
        <dbReference type="Pfam" id="PF00933"/>
    </source>
</evidence>
<evidence type="ECO:0000256" key="2">
    <source>
        <dbReference type="ARBA" id="ARBA00005336"/>
    </source>
</evidence>
<dbReference type="eggNOG" id="COG1472">
    <property type="taxonomic scope" value="Bacteria"/>
</dbReference>
<dbReference type="AlphaFoldDB" id="I7LAB4"/>
<dbReference type="RefSeq" id="WP_008471100.1">
    <property type="nucleotide sequence ID" value="NZ_AYZP01000014.1"/>
</dbReference>
<accession>I7LAB4</accession>
<dbReference type="InterPro" id="IPR017853">
    <property type="entry name" value="GH"/>
</dbReference>
<gene>
    <name evidence="9" type="ORF">BN55_02065</name>
</gene>
<keyword evidence="5 9" id="KW-0326">Glycosidase</keyword>
<keyword evidence="4 9" id="KW-0378">Hydrolase</keyword>
<dbReference type="InterPro" id="IPR036962">
    <property type="entry name" value="Glyco_hydro_3_N_sf"/>
</dbReference>
<name>I7LAB4_9LACO</name>
<comment type="catalytic activity">
    <reaction evidence="1">
        <text>Hydrolysis of terminal non-reducing N-acetyl-D-hexosamine residues in N-acetyl-beta-D-hexosaminides.</text>
        <dbReference type="EC" id="3.2.1.52"/>
    </reaction>
</comment>
<dbReference type="EMBL" id="CAKE01000015">
    <property type="protein sequence ID" value="CCI82114.1"/>
    <property type="molecule type" value="Genomic_DNA"/>
</dbReference>
<dbReference type="EC" id="3.2.1.52" evidence="3"/>
<comment type="similarity">
    <text evidence="2">Belongs to the glycosyl hydrolase 3 family.</text>
</comment>
<evidence type="ECO:0000256" key="7">
    <source>
        <dbReference type="SAM" id="SignalP"/>
    </source>
</evidence>
<keyword evidence="7" id="KW-0732">Signal</keyword>
<dbReference type="PROSITE" id="PS51257">
    <property type="entry name" value="PROKAR_LIPOPROTEIN"/>
    <property type="match status" value="1"/>
</dbReference>
<sequence length="676" mass="74121">MIKIKKTIFAIVATLSASGCLLSAHNHVDAATQGVSEQQINEYIDKASLEQKVGQMYVSRTPQTPGQAQQDVAKYNLGGLIVYDADMKGLSQEQFKQKMADYQKSAQTPLLIGVDQEGGLVSRLTHSGLIAQNGDQFAFPRKQYEDAEKVNPGSGMKVVLEYARKNATLLRQLGINWNYAPDADYSNTTGGFIYDRTFGGGSYQATADYIKQVVPAWQHDNLVASTLKHFPGYGDAADTHTGFATREDSLRDIETKDMLPFIAGMQAGADSVMVTHVIYDKIDPIYPASLSRKINNLIRDYCHYNGLIVTDALEMGAITDFAKAHGNLPVDVLAVMAGNDMIMTTDYATGIGDIVKAVKEGKIKESQINASVKRILDLKNKLGLLTADSLNPNKQVDPGKQPENPDHPSKPTDPTGSKKIVLNPVTYNQDKSVAYVSGKIADAAAEGSMIMSAVDTKTNKVIATAVVGGKGEFTINVPVKQDKQEIKIISDDSDYAFITTSIEGKNKEPEIIVNPSQDEQQPIISQVSAVEKTVNYVPGYGVNVWALSNEKAIFTQMRINDGVKVNIFDTKVINGVSYSRIKDANSDLWIQTQYLSDQNSTSEKPFKGILKVIYDGKGKVKLTDSKGRYQDDAKSTFVANASRYKVFGMKTINGKIYYRLGTQLQWIPSNYSMLIK</sequence>
<dbReference type="GO" id="GO:0004563">
    <property type="term" value="F:beta-N-acetylhexosaminidase activity"/>
    <property type="evidence" value="ECO:0007669"/>
    <property type="project" value="UniProtKB-EC"/>
</dbReference>
<feature type="chain" id="PRO_5009961935" description="beta-N-acetylhexosaminidase" evidence="7">
    <location>
        <begin position="31"/>
        <end position="676"/>
    </location>
</feature>
<evidence type="ECO:0000313" key="10">
    <source>
        <dbReference type="Proteomes" id="UP000009320"/>
    </source>
</evidence>
<feature type="region of interest" description="Disordered" evidence="6">
    <location>
        <begin position="389"/>
        <end position="420"/>
    </location>
</feature>
<dbReference type="InterPro" id="IPR001764">
    <property type="entry name" value="Glyco_hydro_3_N"/>
</dbReference>
<keyword evidence="10" id="KW-1185">Reference proteome</keyword>
<dbReference type="InterPro" id="IPR050226">
    <property type="entry name" value="NagZ_Beta-hexosaminidase"/>
</dbReference>
<dbReference type="Gene3D" id="3.20.20.300">
    <property type="entry name" value="Glycoside hydrolase, family 3, N-terminal domain"/>
    <property type="match status" value="1"/>
</dbReference>
<dbReference type="PANTHER" id="PTHR30480">
    <property type="entry name" value="BETA-HEXOSAMINIDASE-RELATED"/>
    <property type="match status" value="1"/>
</dbReference>
<dbReference type="PANTHER" id="PTHR30480:SF13">
    <property type="entry name" value="BETA-HEXOSAMINIDASE"/>
    <property type="match status" value="1"/>
</dbReference>
<evidence type="ECO:0000313" key="9">
    <source>
        <dbReference type="EMBL" id="CCI82114.1"/>
    </source>
</evidence>
<dbReference type="Pfam" id="PF00933">
    <property type="entry name" value="Glyco_hydro_3"/>
    <property type="match status" value="1"/>
</dbReference>
<organism evidence="9 10">
    <name type="scientific">Lactobacillus hominis DSM 23910 = CRBIP 24.179</name>
    <dbReference type="NCBI Taxonomy" id="1423758"/>
    <lineage>
        <taxon>Bacteria</taxon>
        <taxon>Bacillati</taxon>
        <taxon>Bacillota</taxon>
        <taxon>Bacilli</taxon>
        <taxon>Lactobacillales</taxon>
        <taxon>Lactobacillaceae</taxon>
        <taxon>Lactobacillus</taxon>
    </lineage>
</organism>
<evidence type="ECO:0000256" key="1">
    <source>
        <dbReference type="ARBA" id="ARBA00001231"/>
    </source>
</evidence>
<evidence type="ECO:0000256" key="6">
    <source>
        <dbReference type="SAM" id="MobiDB-lite"/>
    </source>
</evidence>
<dbReference type="STRING" id="1423758.FC41_GL000623"/>
<feature type="domain" description="Glycoside hydrolase family 3 N-terminal" evidence="8">
    <location>
        <begin position="49"/>
        <end position="377"/>
    </location>
</feature>
<evidence type="ECO:0000256" key="5">
    <source>
        <dbReference type="ARBA" id="ARBA00023295"/>
    </source>
</evidence>
<proteinExistence type="inferred from homology"/>
<dbReference type="PATRIC" id="fig|1423758.3.peg.629"/>
<feature type="signal peptide" evidence="7">
    <location>
        <begin position="1"/>
        <end position="30"/>
    </location>
</feature>
<dbReference type="GO" id="GO:0009254">
    <property type="term" value="P:peptidoglycan turnover"/>
    <property type="evidence" value="ECO:0007669"/>
    <property type="project" value="TreeGrafter"/>
</dbReference>
<dbReference type="SUPFAM" id="SSF51445">
    <property type="entry name" value="(Trans)glycosidases"/>
    <property type="match status" value="1"/>
</dbReference>
<comment type="caution">
    <text evidence="9">The sequence shown here is derived from an EMBL/GenBank/DDBJ whole genome shotgun (WGS) entry which is preliminary data.</text>
</comment>
<evidence type="ECO:0000256" key="3">
    <source>
        <dbReference type="ARBA" id="ARBA00012663"/>
    </source>
</evidence>
<dbReference type="Proteomes" id="UP000009320">
    <property type="component" value="Unassembled WGS sequence"/>
</dbReference>